<name>A0ABW8JZ48_9GAMM</name>
<protein>
    <submittedName>
        <fullName evidence="1">Cytochrome C</fullName>
    </submittedName>
</protein>
<evidence type="ECO:0000313" key="2">
    <source>
        <dbReference type="Proteomes" id="UP001620460"/>
    </source>
</evidence>
<evidence type="ECO:0000313" key="1">
    <source>
        <dbReference type="EMBL" id="MFK2905545.1"/>
    </source>
</evidence>
<dbReference type="RefSeq" id="WP_404635047.1">
    <property type="nucleotide sequence ID" value="NZ_JADIKM010000005.1"/>
</dbReference>
<keyword evidence="2" id="KW-1185">Reference proteome</keyword>
<sequence>MRSALLIVLGLVIGILGSVFTFSALHQRTPLPKAVMTVMAYHSSELHHAVKAGQCDAATIATNLARLQSAALDIPGAFKGAERPFLDASDKLQGTIGSAVTAAPTTCAALATALQPVDDACDSCHKRFR</sequence>
<dbReference type="Gene3D" id="1.20.120.10">
    <property type="entry name" value="Cytochrome c/b562"/>
    <property type="match status" value="1"/>
</dbReference>
<dbReference type="PROSITE" id="PS51009">
    <property type="entry name" value="CYTCII"/>
    <property type="match status" value="1"/>
</dbReference>
<dbReference type="InterPro" id="IPR010980">
    <property type="entry name" value="Cyt_c/b562"/>
</dbReference>
<dbReference type="SUPFAM" id="SSF47175">
    <property type="entry name" value="Cytochromes"/>
    <property type="match status" value="1"/>
</dbReference>
<reference evidence="1 2" key="1">
    <citation type="submission" date="2020-10" db="EMBL/GenBank/DDBJ databases">
        <title>Phylogeny of dyella-like bacteria.</title>
        <authorList>
            <person name="Fu J."/>
        </authorList>
    </citation>
    <scope>NUCLEOTIDE SEQUENCE [LARGE SCALE GENOMIC DNA]</scope>
    <source>
        <strain evidence="1 2">Gsoil3046</strain>
    </source>
</reference>
<dbReference type="Proteomes" id="UP001620460">
    <property type="component" value="Unassembled WGS sequence"/>
</dbReference>
<organism evidence="1 2">
    <name type="scientific">Dyella ginsengisoli</name>
    <dbReference type="NCBI Taxonomy" id="363848"/>
    <lineage>
        <taxon>Bacteria</taxon>
        <taxon>Pseudomonadati</taxon>
        <taxon>Pseudomonadota</taxon>
        <taxon>Gammaproteobacteria</taxon>
        <taxon>Lysobacterales</taxon>
        <taxon>Rhodanobacteraceae</taxon>
        <taxon>Dyella</taxon>
    </lineage>
</organism>
<accession>A0ABW8JZ48</accession>
<dbReference type="InterPro" id="IPR002321">
    <property type="entry name" value="Cyt_c_II"/>
</dbReference>
<comment type="caution">
    <text evidence="1">The sequence shown here is derived from an EMBL/GenBank/DDBJ whole genome shotgun (WGS) entry which is preliminary data.</text>
</comment>
<proteinExistence type="predicted"/>
<dbReference type="EMBL" id="JADIKM010000005">
    <property type="protein sequence ID" value="MFK2905545.1"/>
    <property type="molecule type" value="Genomic_DNA"/>
</dbReference>
<gene>
    <name evidence="1" type="ORF">ISP17_16410</name>
</gene>